<dbReference type="EMBL" id="AP025293">
    <property type="protein sequence ID" value="BDD00969.1"/>
    <property type="molecule type" value="Genomic_DNA"/>
</dbReference>
<keyword evidence="2" id="KW-1185">Reference proteome</keyword>
<evidence type="ECO:0008006" key="3">
    <source>
        <dbReference type="Google" id="ProtNLM"/>
    </source>
</evidence>
<gene>
    <name evidence="1" type="ORF">PEPS_32490</name>
</gene>
<name>A0ABM7VJ06_9BACT</name>
<dbReference type="RefSeq" id="WP_332922016.1">
    <property type="nucleotide sequence ID" value="NZ_AP025293.1"/>
</dbReference>
<proteinExistence type="predicted"/>
<evidence type="ECO:0000313" key="2">
    <source>
        <dbReference type="Proteomes" id="UP001354989"/>
    </source>
</evidence>
<dbReference type="InterPro" id="IPR025255">
    <property type="entry name" value="DUF4202"/>
</dbReference>
<protein>
    <recommendedName>
        <fullName evidence="3">DUF4202 domain-containing protein</fullName>
    </recommendedName>
</protein>
<reference evidence="1 2" key="1">
    <citation type="submission" date="2021-12" db="EMBL/GenBank/DDBJ databases">
        <title>Genome sequencing of bacteria with rrn-lacking chromosome and rrn-plasmid.</title>
        <authorList>
            <person name="Anda M."/>
            <person name="Iwasaki W."/>
        </authorList>
    </citation>
    <scope>NUCLEOTIDE SEQUENCE [LARGE SCALE GENOMIC DNA]</scope>
    <source>
        <strain evidence="1 2">NBRC 101262</strain>
        <plasmid evidence="1 2">pPP1</plasmid>
    </source>
</reference>
<evidence type="ECO:0000313" key="1">
    <source>
        <dbReference type="EMBL" id="BDD00969.1"/>
    </source>
</evidence>
<dbReference type="Pfam" id="PF13875">
    <property type="entry name" value="DUF4202"/>
    <property type="match status" value="1"/>
</dbReference>
<keyword evidence="1" id="KW-0614">Plasmid</keyword>
<dbReference type="PANTHER" id="PTHR41729:SF1">
    <property type="entry name" value="GLUTAMYL-TRNA SYNTHETASE"/>
    <property type="match status" value="1"/>
</dbReference>
<sequence length="195" mass="22644">MSQDQLQQVLNLIDEKNRQDPKTINSNGEELTEELLYSQRMTAWLFKMETSPAAELQIAVRANHVGRWESPRTDYPEGRKGYLKWRTDLIQHHLQLTHQMMDQAGFGEAQKQAVRKIMEKKHIKRDADCQTYEDVICLVFLENYLADFYAAADIEEEKMVSIIQKTWHKMSAKGQEMALTIPFSAEALDLVKKAL</sequence>
<geneLocation type="plasmid" evidence="1 2">
    <name>pPP1</name>
</geneLocation>
<organism evidence="1 2">
    <name type="scientific">Persicobacter psychrovividus</name>
    <dbReference type="NCBI Taxonomy" id="387638"/>
    <lineage>
        <taxon>Bacteria</taxon>
        <taxon>Pseudomonadati</taxon>
        <taxon>Bacteroidota</taxon>
        <taxon>Cytophagia</taxon>
        <taxon>Cytophagales</taxon>
        <taxon>Persicobacteraceae</taxon>
        <taxon>Persicobacter</taxon>
    </lineage>
</organism>
<dbReference type="PANTHER" id="PTHR41729">
    <property type="entry name" value="GLUTAMYL-TRNA SYNTHETASE"/>
    <property type="match status" value="1"/>
</dbReference>
<accession>A0ABM7VJ06</accession>
<dbReference type="Proteomes" id="UP001354989">
    <property type="component" value="Plasmid pPP1"/>
</dbReference>